<protein>
    <submittedName>
        <fullName evidence="2">Amidohydrolase family protein</fullName>
    </submittedName>
</protein>
<dbReference type="InterPro" id="IPR032466">
    <property type="entry name" value="Metal_Hydrolase"/>
</dbReference>
<evidence type="ECO:0000259" key="1">
    <source>
        <dbReference type="Pfam" id="PF07969"/>
    </source>
</evidence>
<feature type="non-terminal residue" evidence="2">
    <location>
        <position position="135"/>
    </location>
</feature>
<reference evidence="2" key="1">
    <citation type="submission" date="2024-05" db="EMBL/GenBank/DDBJ databases">
        <title>30 novel species of actinomycetes from the DSMZ collection.</title>
        <authorList>
            <person name="Nouioui I."/>
        </authorList>
    </citation>
    <scope>NUCLEOTIDE SEQUENCE</scope>
    <source>
        <strain evidence="2">DSM 41014</strain>
    </source>
</reference>
<comment type="caution">
    <text evidence="2">The sequence shown here is derived from an EMBL/GenBank/DDBJ whole genome shotgun (WGS) entry which is preliminary data.</text>
</comment>
<organism evidence="2 3">
    <name type="scientific">Streptomyces hintoniae</name>
    <dbReference type="NCBI Taxonomy" id="3075521"/>
    <lineage>
        <taxon>Bacteria</taxon>
        <taxon>Bacillati</taxon>
        <taxon>Actinomycetota</taxon>
        <taxon>Actinomycetes</taxon>
        <taxon>Kitasatosporales</taxon>
        <taxon>Streptomycetaceae</taxon>
        <taxon>Streptomyces</taxon>
    </lineage>
</organism>
<dbReference type="RefSeq" id="WP_311638167.1">
    <property type="nucleotide sequence ID" value="NZ_JAVRFF010000269.1"/>
</dbReference>
<dbReference type="Proteomes" id="UP001180489">
    <property type="component" value="Unassembled WGS sequence"/>
</dbReference>
<gene>
    <name evidence="2" type="ORF">RM863_39710</name>
</gene>
<proteinExistence type="predicted"/>
<evidence type="ECO:0000313" key="2">
    <source>
        <dbReference type="EMBL" id="MDT0478251.1"/>
    </source>
</evidence>
<dbReference type="Pfam" id="PF07969">
    <property type="entry name" value="Amidohydro_3"/>
    <property type="match status" value="1"/>
</dbReference>
<name>A0ABU2UY88_9ACTN</name>
<evidence type="ECO:0000313" key="3">
    <source>
        <dbReference type="Proteomes" id="UP001180489"/>
    </source>
</evidence>
<keyword evidence="3" id="KW-1185">Reference proteome</keyword>
<dbReference type="EMBL" id="JAVRFF010000269">
    <property type="protein sequence ID" value="MDT0478251.1"/>
    <property type="molecule type" value="Genomic_DNA"/>
</dbReference>
<dbReference type="PANTHER" id="PTHR22642">
    <property type="entry name" value="IMIDAZOLONEPROPIONASE"/>
    <property type="match status" value="1"/>
</dbReference>
<dbReference type="Gene3D" id="3.20.20.140">
    <property type="entry name" value="Metal-dependent hydrolases"/>
    <property type="match status" value="1"/>
</dbReference>
<dbReference type="PANTHER" id="PTHR22642:SF2">
    <property type="entry name" value="PROTEIN LONG AFTER FAR-RED 3"/>
    <property type="match status" value="1"/>
</dbReference>
<dbReference type="InterPro" id="IPR013108">
    <property type="entry name" value="Amidohydro_3"/>
</dbReference>
<sequence>MLTAQTVKFFADGVVENETGALLEPYCSGLHSHGMQLWEGNALAEAAKRVDDLGLQIHIHAIGDAAVRQALDAIEYVARHNGPRDRRPVIAHAQLVDDADLGRFAELGVIPNMQPLWAQMDALMTVLTIPRLGAQ</sequence>
<feature type="domain" description="Amidohydrolase 3" evidence="1">
    <location>
        <begin position="2"/>
        <end position="118"/>
    </location>
</feature>
<dbReference type="SUPFAM" id="SSF51556">
    <property type="entry name" value="Metallo-dependent hydrolases"/>
    <property type="match status" value="1"/>
</dbReference>
<accession>A0ABU2UY88</accession>